<comment type="similarity">
    <text evidence="9">Belongs to the RuvB family.</text>
</comment>
<dbReference type="PANTHER" id="PTHR42848:SF1">
    <property type="entry name" value="HOLLIDAY JUNCTION BRANCH MIGRATION COMPLEX SUBUNIT RUVB"/>
    <property type="match status" value="1"/>
</dbReference>
<dbReference type="Gene3D" id="1.10.8.60">
    <property type="match status" value="1"/>
</dbReference>
<feature type="binding site" evidence="9">
    <location>
        <position position="172"/>
    </location>
    <ligand>
        <name>ATP</name>
        <dbReference type="ChEBI" id="CHEBI:30616"/>
    </ligand>
</feature>
<dbReference type="SMART" id="SM00382">
    <property type="entry name" value="AAA"/>
    <property type="match status" value="1"/>
</dbReference>
<evidence type="ECO:0000256" key="10">
    <source>
        <dbReference type="SAM" id="MobiDB-lite"/>
    </source>
</evidence>
<feature type="binding site" evidence="9">
    <location>
        <position position="182"/>
    </location>
    <ligand>
        <name>ATP</name>
        <dbReference type="ChEBI" id="CHEBI:30616"/>
    </ligand>
</feature>
<dbReference type="GO" id="GO:0048476">
    <property type="term" value="C:Holliday junction resolvase complex"/>
    <property type="evidence" value="ECO:0007669"/>
    <property type="project" value="UniProtKB-UniRule"/>
</dbReference>
<organism evidence="12">
    <name type="scientific">Thermogemmatispora argillosa</name>
    <dbReference type="NCBI Taxonomy" id="2045280"/>
    <lineage>
        <taxon>Bacteria</taxon>
        <taxon>Bacillati</taxon>
        <taxon>Chloroflexota</taxon>
        <taxon>Ktedonobacteria</taxon>
        <taxon>Thermogemmatisporales</taxon>
        <taxon>Thermogemmatisporaceae</taxon>
        <taxon>Thermogemmatispora</taxon>
    </lineage>
</organism>
<dbReference type="InterPro" id="IPR041445">
    <property type="entry name" value="AAA_lid_4"/>
</dbReference>
<gene>
    <name evidence="9 12" type="primary">ruvB</name>
    <name evidence="12" type="ORF">KTA_20340</name>
</gene>
<feature type="binding site" evidence="9">
    <location>
        <begin position="129"/>
        <end position="131"/>
    </location>
    <ligand>
        <name>ATP</name>
        <dbReference type="ChEBI" id="CHEBI:30616"/>
    </ligand>
</feature>
<feature type="region of interest" description="Head domain (RuvB-H)" evidence="9">
    <location>
        <begin position="256"/>
        <end position="381"/>
    </location>
</feature>
<dbReference type="InterPro" id="IPR008824">
    <property type="entry name" value="RuvB-like_N"/>
</dbReference>
<feature type="binding site" evidence="9">
    <location>
        <position position="67"/>
    </location>
    <ligand>
        <name>Mg(2+)</name>
        <dbReference type="ChEBI" id="CHEBI:18420"/>
    </ligand>
</feature>
<accession>A0A455T5F5</accession>
<keyword evidence="1 9" id="KW-0963">Cytoplasm</keyword>
<keyword evidence="3 9" id="KW-0227">DNA damage</keyword>
<evidence type="ECO:0000256" key="3">
    <source>
        <dbReference type="ARBA" id="ARBA00022763"/>
    </source>
</evidence>
<keyword evidence="6 9" id="KW-0238">DNA-binding</keyword>
<keyword evidence="4 9" id="KW-0378">Hydrolase</keyword>
<dbReference type="GO" id="GO:0005737">
    <property type="term" value="C:cytoplasm"/>
    <property type="evidence" value="ECO:0007669"/>
    <property type="project" value="UniProtKB-SubCell"/>
</dbReference>
<dbReference type="InterPro" id="IPR004605">
    <property type="entry name" value="DNA_helicase_Holl-junc_RuvB"/>
</dbReference>
<feature type="binding site" evidence="9">
    <location>
        <position position="66"/>
    </location>
    <ligand>
        <name>ATP</name>
        <dbReference type="ChEBI" id="CHEBI:30616"/>
    </ligand>
</feature>
<evidence type="ECO:0000256" key="7">
    <source>
        <dbReference type="ARBA" id="ARBA00023172"/>
    </source>
</evidence>
<evidence type="ECO:0000259" key="11">
    <source>
        <dbReference type="SMART" id="SM00382"/>
    </source>
</evidence>
<feature type="region of interest" description="Small ATPAse domain (RuvB-S)" evidence="9">
    <location>
        <begin position="183"/>
        <end position="253"/>
    </location>
</feature>
<feature type="binding site" evidence="9">
    <location>
        <position position="22"/>
    </location>
    <ligand>
        <name>ATP</name>
        <dbReference type="ChEBI" id="CHEBI:30616"/>
    </ligand>
</feature>
<dbReference type="GO" id="GO:0009378">
    <property type="term" value="F:four-way junction helicase activity"/>
    <property type="evidence" value="ECO:0007669"/>
    <property type="project" value="InterPro"/>
</dbReference>
<feature type="binding site" evidence="9">
    <location>
        <position position="311"/>
    </location>
    <ligand>
        <name>DNA</name>
        <dbReference type="ChEBI" id="CHEBI:16991"/>
    </ligand>
</feature>
<comment type="caution">
    <text evidence="9">Lacks conserved residue(s) required for the propagation of feature annotation.</text>
</comment>
<feature type="region of interest" description="Large ATPase domain (RuvB-L)" evidence="9">
    <location>
        <begin position="2"/>
        <end position="182"/>
    </location>
</feature>
<evidence type="ECO:0000256" key="1">
    <source>
        <dbReference type="ARBA" id="ARBA00022490"/>
    </source>
</evidence>
<name>A0A455T5F5_9CHLR</name>
<dbReference type="GO" id="GO:0016887">
    <property type="term" value="F:ATP hydrolysis activity"/>
    <property type="evidence" value="ECO:0007669"/>
    <property type="project" value="RHEA"/>
</dbReference>
<dbReference type="InterPro" id="IPR003593">
    <property type="entry name" value="AAA+_ATPase"/>
</dbReference>
<dbReference type="HAMAP" id="MF_00016">
    <property type="entry name" value="DNA_HJ_migration_RuvB"/>
    <property type="match status" value="1"/>
</dbReference>
<dbReference type="GO" id="GO:0006281">
    <property type="term" value="P:DNA repair"/>
    <property type="evidence" value="ECO:0007669"/>
    <property type="project" value="UniProtKB-UniRule"/>
</dbReference>
<evidence type="ECO:0000256" key="4">
    <source>
        <dbReference type="ARBA" id="ARBA00022801"/>
    </source>
</evidence>
<dbReference type="InterPro" id="IPR027417">
    <property type="entry name" value="P-loop_NTPase"/>
</dbReference>
<comment type="function">
    <text evidence="9">The RuvA-RuvB-RuvC complex processes Holliday junction (HJ) DNA during genetic recombination and DNA repair, while the RuvA-RuvB complex plays an important role in the rescue of blocked DNA replication forks via replication fork reversal (RFR). RuvA specifically binds to HJ cruciform DNA, conferring on it an open structure. The RuvB hexamer acts as an ATP-dependent pump, pulling dsDNA into and through the RuvAB complex. RuvB forms 2 homohexamers on either side of HJ DNA bound by 1 or 2 RuvA tetramers; 4 subunits per hexamer contact DNA at a time. Coordinated motions by a converter formed by DNA-disengaged RuvB subunits stimulates ATP hydrolysis and nucleotide exchange. Immobilization of the converter enables RuvB to convert the ATP-contained energy into a lever motion, pulling 2 nucleotides of DNA out of the RuvA tetramer per ATP hydrolyzed, thus driving DNA branch migration. The RuvB motors rotate together with the DNA substrate, which together with the progressing nucleotide cycle form the mechanistic basis for DNA recombination by continuous HJ branch migration. Branch migration allows RuvC to scan DNA until it finds its consensus sequence, where it cleaves and resolves cruciform DNA.</text>
</comment>
<dbReference type="SUPFAM" id="SSF52540">
    <property type="entry name" value="P-loop containing nucleoside triphosphate hydrolases"/>
    <property type="match status" value="1"/>
</dbReference>
<keyword evidence="2 9" id="KW-0547">Nucleotide-binding</keyword>
<evidence type="ECO:0000256" key="2">
    <source>
        <dbReference type="ARBA" id="ARBA00022741"/>
    </source>
</evidence>
<evidence type="ECO:0000256" key="8">
    <source>
        <dbReference type="ARBA" id="ARBA00023204"/>
    </source>
</evidence>
<sequence>MSDRLVSPRVSQEEELIESSLRPRRLSEYIGQERIKENLAILLEAARRRNEPVDHVLLYGPPGLGKTTLCNIIAAEMGVNLKTTSGPAIEHAGDLASILTSLQEGEVLFIDEIHRLSRAVEERLYSAMEDFAIDVVIGKGPGARSLRISLPPFTVVGATTRVGALSAPLRDRFGAIYRLEYYDVEALKQILRRSARILRVPADEEGIEEIATRARGTPRIVNRLLRRVRDYAQVKADGVITREIARAALDALEIDHIGLDQTDRHLLLTIIHKFDGGPVGLDTLAASTSEDPETIEDVYEPYLLQLGFIARTPRGRVATRLAYEHLGINPPMTGSGGRSTSAQHSAAGAGPELWTAGEARERSTAAADSEAERPLKETEGD</sequence>
<dbReference type="Pfam" id="PF05496">
    <property type="entry name" value="RuvB_N"/>
    <property type="match status" value="1"/>
</dbReference>
<evidence type="ECO:0000256" key="6">
    <source>
        <dbReference type="ARBA" id="ARBA00023125"/>
    </source>
</evidence>
<comment type="catalytic activity">
    <reaction evidence="9">
        <text>ATP + H2O = ADP + phosphate + H(+)</text>
        <dbReference type="Rhea" id="RHEA:13065"/>
        <dbReference type="ChEBI" id="CHEBI:15377"/>
        <dbReference type="ChEBI" id="CHEBI:15378"/>
        <dbReference type="ChEBI" id="CHEBI:30616"/>
        <dbReference type="ChEBI" id="CHEBI:43474"/>
        <dbReference type="ChEBI" id="CHEBI:456216"/>
    </reaction>
</comment>
<dbReference type="Gene3D" id="1.10.10.10">
    <property type="entry name" value="Winged helix-like DNA-binding domain superfamily/Winged helix DNA-binding domain"/>
    <property type="match status" value="1"/>
</dbReference>
<dbReference type="InterPro" id="IPR036390">
    <property type="entry name" value="WH_DNA-bd_sf"/>
</dbReference>
<dbReference type="AlphaFoldDB" id="A0A455T5F5"/>
<keyword evidence="12" id="KW-0347">Helicase</keyword>
<evidence type="ECO:0000256" key="5">
    <source>
        <dbReference type="ARBA" id="ARBA00022840"/>
    </source>
</evidence>
<feature type="compositionally biased region" description="Basic and acidic residues" evidence="10">
    <location>
        <begin position="370"/>
        <end position="381"/>
    </location>
</feature>
<dbReference type="EMBL" id="AP019377">
    <property type="protein sequence ID" value="BBH93835.1"/>
    <property type="molecule type" value="Genomic_DNA"/>
</dbReference>
<feature type="binding site" evidence="9">
    <location>
        <position position="316"/>
    </location>
    <ligand>
        <name>DNA</name>
        <dbReference type="ChEBI" id="CHEBI:16991"/>
    </ligand>
</feature>
<feature type="domain" description="AAA+ ATPase" evidence="11">
    <location>
        <begin position="52"/>
        <end position="183"/>
    </location>
</feature>
<feature type="binding site" evidence="9">
    <location>
        <position position="21"/>
    </location>
    <ligand>
        <name>ATP</name>
        <dbReference type="ChEBI" id="CHEBI:30616"/>
    </ligand>
</feature>
<dbReference type="NCBIfam" id="TIGR00635">
    <property type="entry name" value="ruvB"/>
    <property type="match status" value="1"/>
</dbReference>
<feature type="region of interest" description="Disordered" evidence="10">
    <location>
        <begin position="328"/>
        <end position="381"/>
    </location>
</feature>
<dbReference type="SUPFAM" id="SSF46785">
    <property type="entry name" value="Winged helix' DNA-binding domain"/>
    <property type="match status" value="1"/>
</dbReference>
<dbReference type="GO" id="GO:0005524">
    <property type="term" value="F:ATP binding"/>
    <property type="evidence" value="ECO:0007669"/>
    <property type="project" value="UniProtKB-UniRule"/>
</dbReference>
<comment type="subunit">
    <text evidence="9">Homohexamer. Forms an RuvA(8)-RuvB(12)-Holliday junction (HJ) complex. HJ DNA is sandwiched between 2 RuvA tetramers; dsDNA enters through RuvA and exits via RuvB. An RuvB hexamer assembles on each DNA strand where it exits the tetramer. Each RuvB hexamer is contacted by two RuvA subunits (via domain III) on 2 adjacent RuvB subunits; this complex drives branch migration. In the full resolvosome a probable DNA-RuvA(4)-RuvB(12)-RuvC(2) complex forms which resolves the HJ.</text>
</comment>
<evidence type="ECO:0000256" key="9">
    <source>
        <dbReference type="HAMAP-Rule" id="MF_00016"/>
    </source>
</evidence>
<proteinExistence type="inferred from homology"/>
<dbReference type="GO" id="GO:0006310">
    <property type="term" value="P:DNA recombination"/>
    <property type="evidence" value="ECO:0007669"/>
    <property type="project" value="UniProtKB-UniRule"/>
</dbReference>
<comment type="subcellular location">
    <subcellularLocation>
        <location evidence="9">Cytoplasm</location>
    </subcellularLocation>
</comment>
<feature type="binding site" evidence="9">
    <location>
        <position position="67"/>
    </location>
    <ligand>
        <name>ATP</name>
        <dbReference type="ChEBI" id="CHEBI:30616"/>
    </ligand>
</feature>
<keyword evidence="7 9" id="KW-0233">DNA recombination</keyword>
<feature type="binding site" evidence="9">
    <location>
        <position position="63"/>
    </location>
    <ligand>
        <name>ATP</name>
        <dbReference type="ChEBI" id="CHEBI:30616"/>
    </ligand>
</feature>
<dbReference type="GO" id="GO:0000400">
    <property type="term" value="F:four-way junction DNA binding"/>
    <property type="evidence" value="ECO:0007669"/>
    <property type="project" value="UniProtKB-UniRule"/>
</dbReference>
<reference evidence="12" key="1">
    <citation type="submission" date="2018-12" db="EMBL/GenBank/DDBJ databases">
        <title>Novel natural products biosynthetic potential of the class Ktedonobacteria.</title>
        <authorList>
            <person name="Zheng Y."/>
            <person name="Saitou A."/>
            <person name="Wang C.M."/>
            <person name="Toyoda A."/>
            <person name="Minakuchi Y."/>
            <person name="Sekiguchi Y."/>
            <person name="Ueda K."/>
            <person name="Takano H."/>
            <person name="Sakai Y."/>
            <person name="Yokota A."/>
            <person name="Yabe S."/>
        </authorList>
    </citation>
    <scope>NUCLEOTIDE SEQUENCE</scope>
    <source>
        <strain evidence="12">A3-2</strain>
    </source>
</reference>
<dbReference type="Pfam" id="PF17864">
    <property type="entry name" value="AAA_lid_4"/>
    <property type="match status" value="1"/>
</dbReference>
<dbReference type="CDD" id="cd00009">
    <property type="entry name" value="AAA"/>
    <property type="match status" value="1"/>
</dbReference>
<feature type="binding site" evidence="9">
    <location>
        <position position="219"/>
    </location>
    <ligand>
        <name>ATP</name>
        <dbReference type="ChEBI" id="CHEBI:30616"/>
    </ligand>
</feature>
<comment type="domain">
    <text evidence="9">Has 3 domains, the large (RuvB-L) and small ATPase (RuvB-S) domains and the C-terminal head (RuvB-H) domain. The head domain binds DNA, while the ATPase domains jointly bind ATP, ADP or are empty depending on the state of the subunit in the translocation cycle. During a single DNA translocation step the structure of each domain remains the same, but their relative positions change.</text>
</comment>
<dbReference type="PANTHER" id="PTHR42848">
    <property type="match status" value="1"/>
</dbReference>
<protein>
    <recommendedName>
        <fullName evidence="9">Holliday junction branch migration complex subunit RuvB</fullName>
        <ecNumber evidence="9">3.6.4.-</ecNumber>
    </recommendedName>
</protein>
<evidence type="ECO:0000313" key="12">
    <source>
        <dbReference type="EMBL" id="BBH93835.1"/>
    </source>
</evidence>
<feature type="binding site" evidence="9">
    <location>
        <position position="68"/>
    </location>
    <ligand>
        <name>ATP</name>
        <dbReference type="ChEBI" id="CHEBI:30616"/>
    </ligand>
</feature>
<dbReference type="NCBIfam" id="NF000868">
    <property type="entry name" value="PRK00080.1"/>
    <property type="match status" value="1"/>
</dbReference>
<dbReference type="Gene3D" id="3.40.50.300">
    <property type="entry name" value="P-loop containing nucleotide triphosphate hydrolases"/>
    <property type="match status" value="1"/>
</dbReference>
<dbReference type="InterPro" id="IPR036388">
    <property type="entry name" value="WH-like_DNA-bd_sf"/>
</dbReference>
<dbReference type="EC" id="3.6.4.-" evidence="9"/>
<dbReference type="InterPro" id="IPR008823">
    <property type="entry name" value="RuvB_wg_C"/>
</dbReference>
<keyword evidence="5 9" id="KW-0067">ATP-binding</keyword>
<keyword evidence="8 9" id="KW-0234">DNA repair</keyword>
<dbReference type="Pfam" id="PF05491">
    <property type="entry name" value="WHD_RuvB"/>
    <property type="match status" value="1"/>
</dbReference>